<evidence type="ECO:0000313" key="2">
    <source>
        <dbReference type="EMBL" id="KAG5286657.1"/>
    </source>
</evidence>
<reference evidence="2 3" key="1">
    <citation type="submission" date="2020-10" db="EMBL/GenBank/DDBJ databases">
        <title>Chromosome-scale genome assembly of the Allis shad, Alosa alosa.</title>
        <authorList>
            <person name="Margot Z."/>
            <person name="Christophe K."/>
            <person name="Cabau C."/>
            <person name="Louis A."/>
            <person name="Berthelot C."/>
            <person name="Parey E."/>
            <person name="Roest Crollius H."/>
            <person name="Montfort J."/>
            <person name="Robinson-Rechavi M."/>
            <person name="Bucao C."/>
            <person name="Bouchez O."/>
            <person name="Gislard M."/>
            <person name="Lluch J."/>
            <person name="Milhes M."/>
            <person name="Lampietro C."/>
            <person name="Lopez Roques C."/>
            <person name="Donnadieu C."/>
            <person name="Braasch I."/>
            <person name="Desvignes T."/>
            <person name="Postlethwait J."/>
            <person name="Bobe J."/>
            <person name="Guiguen Y."/>
        </authorList>
    </citation>
    <scope>NUCLEOTIDE SEQUENCE [LARGE SCALE GENOMIC DNA]</scope>
    <source>
        <strain evidence="2">M-15738</strain>
        <tissue evidence="2">Blood</tissue>
    </source>
</reference>
<comment type="caution">
    <text evidence="2">The sequence shown here is derived from an EMBL/GenBank/DDBJ whole genome shotgun (WGS) entry which is preliminary data.</text>
</comment>
<gene>
    <name evidence="2" type="ORF">AALO_G00017350</name>
</gene>
<dbReference type="AlphaFoldDB" id="A0AAV6HMM7"/>
<proteinExistence type="predicted"/>
<name>A0AAV6HMM7_9TELE</name>
<evidence type="ECO:0000313" key="3">
    <source>
        <dbReference type="Proteomes" id="UP000823561"/>
    </source>
</evidence>
<keyword evidence="3" id="KW-1185">Reference proteome</keyword>
<accession>A0AAV6HMM7</accession>
<organism evidence="2 3">
    <name type="scientific">Alosa alosa</name>
    <name type="common">allis shad</name>
    <dbReference type="NCBI Taxonomy" id="278164"/>
    <lineage>
        <taxon>Eukaryota</taxon>
        <taxon>Metazoa</taxon>
        <taxon>Chordata</taxon>
        <taxon>Craniata</taxon>
        <taxon>Vertebrata</taxon>
        <taxon>Euteleostomi</taxon>
        <taxon>Actinopterygii</taxon>
        <taxon>Neopterygii</taxon>
        <taxon>Teleostei</taxon>
        <taxon>Clupei</taxon>
        <taxon>Clupeiformes</taxon>
        <taxon>Clupeoidei</taxon>
        <taxon>Clupeidae</taxon>
        <taxon>Alosa</taxon>
    </lineage>
</organism>
<feature type="region of interest" description="Disordered" evidence="1">
    <location>
        <begin position="1"/>
        <end position="67"/>
    </location>
</feature>
<sequence>MKSMSIDTSTSDTPWTWGPATSTPIKPVHPRPARRPRVDQEEEEDESDISKITPDGSTYGPAQSMSNVIESSQPTNVFCVLSLRIPRTTQAETTTQTFFPK</sequence>
<dbReference type="Proteomes" id="UP000823561">
    <property type="component" value="Chromosome 1"/>
</dbReference>
<protein>
    <submittedName>
        <fullName evidence="2">Uncharacterized protein</fullName>
    </submittedName>
</protein>
<feature type="compositionally biased region" description="Polar residues" evidence="1">
    <location>
        <begin position="1"/>
        <end position="24"/>
    </location>
</feature>
<dbReference type="EMBL" id="JADWDJ010000001">
    <property type="protein sequence ID" value="KAG5286657.1"/>
    <property type="molecule type" value="Genomic_DNA"/>
</dbReference>
<evidence type="ECO:0000256" key="1">
    <source>
        <dbReference type="SAM" id="MobiDB-lite"/>
    </source>
</evidence>